<evidence type="ECO:0000313" key="1">
    <source>
        <dbReference type="EMBL" id="OWK43951.1"/>
    </source>
</evidence>
<reference evidence="2" key="1">
    <citation type="submission" date="2017-06" db="EMBL/GenBank/DDBJ databases">
        <title>Genome analysis of Fimbriiglobus ruber SP5, the first member of the order Planctomycetales with confirmed chitinolytic capability.</title>
        <authorList>
            <person name="Ravin N.V."/>
            <person name="Rakitin A.L."/>
            <person name="Ivanova A.A."/>
            <person name="Beletsky A.V."/>
            <person name="Kulichevskaya I.S."/>
            <person name="Mardanov A.V."/>
            <person name="Dedysh S.N."/>
        </authorList>
    </citation>
    <scope>NUCLEOTIDE SEQUENCE [LARGE SCALE GENOMIC DNA]</scope>
    <source>
        <strain evidence="2">SP5</strain>
    </source>
</reference>
<dbReference type="InterPro" id="IPR021259">
    <property type="entry name" value="DUF2817"/>
</dbReference>
<dbReference type="Proteomes" id="UP000214646">
    <property type="component" value="Unassembled WGS sequence"/>
</dbReference>
<evidence type="ECO:0000313" key="2">
    <source>
        <dbReference type="Proteomes" id="UP000214646"/>
    </source>
</evidence>
<name>A0A225DRL9_9BACT</name>
<evidence type="ECO:0008006" key="3">
    <source>
        <dbReference type="Google" id="ProtNLM"/>
    </source>
</evidence>
<sequence length="368" mass="39747">MTPFSPDYFTARDRFRAAATRLGWTQHAYPIAARGPGGEELTIDVALSGEGDGRPVLLVTSGVHGVEGYFGSALQLAAFDAFERAGGPPPGVRYVFVHAVSPHGFAHGRRFDENNVDLNRNFLLDGVPFRGSPPTYALVDSTLNPPGPPNRWEPFFAKALLSIARHGYSGLKQAIAGGQYDYPKGIFFGGHGPAESQRILNAHFTTWLGAAPNVVHLDMHTGLGRWGTYKLLIDDPLTPEQTDRATKWFGPGVIEASAPEGMAYETRGGFGQWCVSQAGSRDYLFFCAEFGTYGGLTVLSAMRDENRAHVWCAPGDPARNRTRAWLKNVFAPAAHGWRATVIQRGLALVRQAVAGLQSVANVPARAAG</sequence>
<dbReference type="OrthoDB" id="4014363at2"/>
<dbReference type="Gene3D" id="3.40.630.10">
    <property type="entry name" value="Zn peptidases"/>
    <property type="match status" value="1"/>
</dbReference>
<dbReference type="AlphaFoldDB" id="A0A225DRL9"/>
<proteinExistence type="predicted"/>
<comment type="caution">
    <text evidence="1">The sequence shown here is derived from an EMBL/GenBank/DDBJ whole genome shotgun (WGS) entry which is preliminary data.</text>
</comment>
<protein>
    <recommendedName>
        <fullName evidence="3">DUF2817 domain-containing protein</fullName>
    </recommendedName>
</protein>
<organism evidence="1 2">
    <name type="scientific">Fimbriiglobus ruber</name>
    <dbReference type="NCBI Taxonomy" id="1908690"/>
    <lineage>
        <taxon>Bacteria</taxon>
        <taxon>Pseudomonadati</taxon>
        <taxon>Planctomycetota</taxon>
        <taxon>Planctomycetia</taxon>
        <taxon>Gemmatales</taxon>
        <taxon>Gemmataceae</taxon>
        <taxon>Fimbriiglobus</taxon>
    </lineage>
</organism>
<dbReference type="RefSeq" id="WP_088254732.1">
    <property type="nucleotide sequence ID" value="NZ_NIDE01000004.1"/>
</dbReference>
<dbReference type="SUPFAM" id="SSF53187">
    <property type="entry name" value="Zn-dependent exopeptidases"/>
    <property type="match status" value="1"/>
</dbReference>
<dbReference type="EMBL" id="NIDE01000004">
    <property type="protein sequence ID" value="OWK43951.1"/>
    <property type="molecule type" value="Genomic_DNA"/>
</dbReference>
<dbReference type="CDD" id="cd06233">
    <property type="entry name" value="M14-like"/>
    <property type="match status" value="1"/>
</dbReference>
<keyword evidence="2" id="KW-1185">Reference proteome</keyword>
<accession>A0A225DRL9</accession>
<dbReference type="Pfam" id="PF10994">
    <property type="entry name" value="DUF2817"/>
    <property type="match status" value="1"/>
</dbReference>
<gene>
    <name evidence="1" type="ORF">FRUB_03550</name>
</gene>